<dbReference type="Proteomes" id="UP000076881">
    <property type="component" value="Unassembled WGS sequence"/>
</dbReference>
<comment type="caution">
    <text evidence="2">The sequence shown here is derived from an EMBL/GenBank/DDBJ whole genome shotgun (WGS) entry which is preliminary data.</text>
</comment>
<evidence type="ECO:0000313" key="3">
    <source>
        <dbReference type="Proteomes" id="UP000076881"/>
    </source>
</evidence>
<feature type="compositionally biased region" description="Pro residues" evidence="1">
    <location>
        <begin position="37"/>
        <end position="53"/>
    </location>
</feature>
<dbReference type="EMBL" id="AZHF01000005">
    <property type="protein sequence ID" value="OAA75350.1"/>
    <property type="molecule type" value="Genomic_DNA"/>
</dbReference>
<dbReference type="OrthoDB" id="5380416at2759"/>
<feature type="region of interest" description="Disordered" evidence="1">
    <location>
        <begin position="25"/>
        <end position="214"/>
    </location>
</feature>
<reference evidence="2 3" key="1">
    <citation type="journal article" date="2016" name="Genome Biol. Evol.">
        <title>Divergent and convergent evolution of fungal pathogenicity.</title>
        <authorList>
            <person name="Shang Y."/>
            <person name="Xiao G."/>
            <person name="Zheng P."/>
            <person name="Cen K."/>
            <person name="Zhan S."/>
            <person name="Wang C."/>
        </authorList>
    </citation>
    <scope>NUCLEOTIDE SEQUENCE [LARGE SCALE GENOMIC DNA]</scope>
    <source>
        <strain evidence="2 3">RCEF 1005</strain>
    </source>
</reference>
<name>A0A168FLP2_CORDF</name>
<proteinExistence type="predicted"/>
<feature type="compositionally biased region" description="Low complexity" evidence="1">
    <location>
        <begin position="159"/>
        <end position="177"/>
    </location>
</feature>
<evidence type="ECO:0000313" key="2">
    <source>
        <dbReference type="EMBL" id="OAA75350.1"/>
    </source>
</evidence>
<feature type="compositionally biased region" description="Polar residues" evidence="1">
    <location>
        <begin position="106"/>
        <end position="123"/>
    </location>
</feature>
<dbReference type="AlphaFoldDB" id="A0A168FLP2"/>
<accession>A0A168FLP2</accession>
<organism evidence="2 3">
    <name type="scientific">Akanthomyces lecanii RCEF 1005</name>
    <dbReference type="NCBI Taxonomy" id="1081108"/>
    <lineage>
        <taxon>Eukaryota</taxon>
        <taxon>Fungi</taxon>
        <taxon>Dikarya</taxon>
        <taxon>Ascomycota</taxon>
        <taxon>Pezizomycotina</taxon>
        <taxon>Sordariomycetes</taxon>
        <taxon>Hypocreomycetidae</taxon>
        <taxon>Hypocreales</taxon>
        <taxon>Cordycipitaceae</taxon>
        <taxon>Akanthomyces</taxon>
        <taxon>Cordyceps confragosa</taxon>
    </lineage>
</organism>
<evidence type="ECO:0000256" key="1">
    <source>
        <dbReference type="SAM" id="MobiDB-lite"/>
    </source>
</evidence>
<sequence length="214" mass="23196">MSALTMSHRSKDTVGKPQFELPALNLNFGSITDGTNIPPPLPSPKVPTPPQTPPRLETKDDRTNGSVGANRANGLNTGTYYPEEHAPLSPTPSARQGTLRRMLSKRTLNNTAAESQLPASQSVPALDGVDRPQSRGGFSLMGDRKSKRSSGWFKRFRSGDQQSSSRRSSFLFGGSSSNLPAAKQLEPPPPMIPELRELEKDEGSLGSDIFRNIK</sequence>
<feature type="compositionally biased region" description="Basic and acidic residues" evidence="1">
    <location>
        <begin position="194"/>
        <end position="203"/>
    </location>
</feature>
<protein>
    <submittedName>
        <fullName evidence="2">Uncharacterized protein</fullName>
    </submittedName>
</protein>
<gene>
    <name evidence="2" type="ORF">LEL_07338</name>
</gene>
<keyword evidence="3" id="KW-1185">Reference proteome</keyword>